<name>A0A939NMN3_KLEPN</name>
<protein>
    <submittedName>
        <fullName evidence="2">Sigma 54-interacting transcriptional regulator</fullName>
    </submittedName>
</protein>
<feature type="domain" description="Sigma-54 factor interaction" evidence="1">
    <location>
        <begin position="111"/>
        <end position="199"/>
    </location>
</feature>
<dbReference type="EMBL" id="JAGETO010000015">
    <property type="protein sequence ID" value="MBO2029127.1"/>
    <property type="molecule type" value="Genomic_DNA"/>
</dbReference>
<dbReference type="AlphaFoldDB" id="A0A939NMN3"/>
<dbReference type="InterPro" id="IPR002078">
    <property type="entry name" value="Sigma_54_int"/>
</dbReference>
<reference evidence="2" key="1">
    <citation type="submission" date="2021-03" db="EMBL/GenBank/DDBJ databases">
        <title>Molecular epidemiology and mechanisms of colistin and carbapenem resistance in Enterobacteriaceae from clinical isolates, the environment and porcine samples in Pretoria, South Africa.</title>
        <authorList>
            <person name="Bogoshi D."/>
            <person name="Mbelle N.M."/>
            <person name="Naidoo V."/>
            <person name="Osei Sekyere J."/>
        </authorList>
    </citation>
    <scope>NUCLEOTIDE SEQUENCE</scope>
    <source>
        <strain evidence="2">C034</strain>
    </source>
</reference>
<dbReference type="GO" id="GO:0006355">
    <property type="term" value="P:regulation of DNA-templated transcription"/>
    <property type="evidence" value="ECO:0007669"/>
    <property type="project" value="InterPro"/>
</dbReference>
<evidence type="ECO:0000259" key="1">
    <source>
        <dbReference type="PROSITE" id="PS50045"/>
    </source>
</evidence>
<organism evidence="2 3">
    <name type="scientific">Klebsiella pneumoniae</name>
    <dbReference type="NCBI Taxonomy" id="573"/>
    <lineage>
        <taxon>Bacteria</taxon>
        <taxon>Pseudomonadati</taxon>
        <taxon>Pseudomonadota</taxon>
        <taxon>Gammaproteobacteria</taxon>
        <taxon>Enterobacterales</taxon>
        <taxon>Enterobacteriaceae</taxon>
        <taxon>Klebsiella/Raoultella group</taxon>
        <taxon>Klebsiella</taxon>
        <taxon>Klebsiella pneumoniae complex</taxon>
    </lineage>
</organism>
<comment type="caution">
    <text evidence="2">The sequence shown here is derived from an EMBL/GenBank/DDBJ whole genome shotgun (WGS) entry which is preliminary data.</text>
</comment>
<sequence>MTLSRAVRKCSSRCKIRSRPYAAAADVRQYPARVLSWRRRRTGLHHHQSRCCADRRAGVDAIDNALAYKRNSAPERAAGERTRPHRAAHNVVRANSGDYRPQRGDEQCSSRMVAQSDSTVLISAKPAPAKSLSPAIHNLSGRNGRRMVKELRGDARRAAESDLFGHERGAFTGPAPSVSAASNWRTKAPCSSMKWAICR</sequence>
<dbReference type="PROSITE" id="PS50045">
    <property type="entry name" value="SIGMA54_INTERACT_4"/>
    <property type="match status" value="1"/>
</dbReference>
<dbReference type="GO" id="GO:0005524">
    <property type="term" value="F:ATP binding"/>
    <property type="evidence" value="ECO:0007669"/>
    <property type="project" value="InterPro"/>
</dbReference>
<proteinExistence type="predicted"/>
<dbReference type="Proteomes" id="UP000664620">
    <property type="component" value="Unassembled WGS sequence"/>
</dbReference>
<dbReference type="Pfam" id="PF00158">
    <property type="entry name" value="Sigma54_activat"/>
    <property type="match status" value="1"/>
</dbReference>
<accession>A0A939NMN3</accession>
<gene>
    <name evidence="2" type="ORF">J4734_06160</name>
</gene>
<evidence type="ECO:0000313" key="3">
    <source>
        <dbReference type="Proteomes" id="UP000664620"/>
    </source>
</evidence>
<evidence type="ECO:0000313" key="2">
    <source>
        <dbReference type="EMBL" id="MBO2029127.1"/>
    </source>
</evidence>